<organism evidence="10 11">
    <name type="scientific">Dioscorea zingiberensis</name>
    <dbReference type="NCBI Taxonomy" id="325984"/>
    <lineage>
        <taxon>Eukaryota</taxon>
        <taxon>Viridiplantae</taxon>
        <taxon>Streptophyta</taxon>
        <taxon>Embryophyta</taxon>
        <taxon>Tracheophyta</taxon>
        <taxon>Spermatophyta</taxon>
        <taxon>Magnoliopsida</taxon>
        <taxon>Liliopsida</taxon>
        <taxon>Dioscoreales</taxon>
        <taxon>Dioscoreaceae</taxon>
        <taxon>Dioscorea</taxon>
    </lineage>
</organism>
<keyword evidence="6" id="KW-0325">Glycoprotein</keyword>
<comment type="caution">
    <text evidence="10">The sequence shown here is derived from an EMBL/GenBank/DDBJ whole genome shotgun (WGS) entry which is preliminary data.</text>
</comment>
<evidence type="ECO:0000256" key="1">
    <source>
        <dbReference type="ARBA" id="ARBA00007277"/>
    </source>
</evidence>
<reference evidence="10" key="2">
    <citation type="journal article" date="2022" name="Hortic Res">
        <title>The genome of Dioscorea zingiberensis sheds light on the biosynthesis, origin and evolution of the medicinally important diosgenin saponins.</title>
        <authorList>
            <person name="Li Y."/>
            <person name="Tan C."/>
            <person name="Li Z."/>
            <person name="Guo J."/>
            <person name="Li S."/>
            <person name="Chen X."/>
            <person name="Wang C."/>
            <person name="Dai X."/>
            <person name="Yang H."/>
            <person name="Song W."/>
            <person name="Hou L."/>
            <person name="Xu J."/>
            <person name="Tong Z."/>
            <person name="Xu A."/>
            <person name="Yuan X."/>
            <person name="Wang W."/>
            <person name="Yang Q."/>
            <person name="Chen L."/>
            <person name="Sun Z."/>
            <person name="Wang K."/>
            <person name="Pan B."/>
            <person name="Chen J."/>
            <person name="Bao Y."/>
            <person name="Liu F."/>
            <person name="Qi X."/>
            <person name="Gang D.R."/>
            <person name="Wen J."/>
            <person name="Li J."/>
        </authorList>
    </citation>
    <scope>NUCLEOTIDE SEQUENCE</scope>
    <source>
        <strain evidence="10">Dzin_1.0</strain>
    </source>
</reference>
<keyword evidence="3 8" id="KW-0732">Signal</keyword>
<dbReference type="Pfam" id="PF03009">
    <property type="entry name" value="GDPD"/>
    <property type="match status" value="1"/>
</dbReference>
<comment type="similarity">
    <text evidence="1">Belongs to the glycerophosphoryl diester phosphodiesterase family.</text>
</comment>
<name>A0A9D5H4Z6_9LILI</name>
<dbReference type="EMBL" id="JAGGNH010000009">
    <property type="protein sequence ID" value="KAJ0963499.1"/>
    <property type="molecule type" value="Genomic_DNA"/>
</dbReference>
<dbReference type="PROSITE" id="PS51704">
    <property type="entry name" value="GP_PDE"/>
    <property type="match status" value="1"/>
</dbReference>
<evidence type="ECO:0000256" key="7">
    <source>
        <dbReference type="ARBA" id="ARBA00047512"/>
    </source>
</evidence>
<keyword evidence="4" id="KW-0319">Glycerol metabolism</keyword>
<protein>
    <recommendedName>
        <fullName evidence="2">glycerophosphodiester phosphodiesterase</fullName>
        <ecNumber evidence="2">3.1.4.46</ecNumber>
    </recommendedName>
</protein>
<evidence type="ECO:0000256" key="6">
    <source>
        <dbReference type="ARBA" id="ARBA00023180"/>
    </source>
</evidence>
<dbReference type="Gene3D" id="3.20.20.190">
    <property type="entry name" value="Phosphatidylinositol (PI) phosphodiesterase"/>
    <property type="match status" value="1"/>
</dbReference>
<sequence length="391" mass="45118">MASQWFVPFLLLLILEGTIGRPLYPLPSKTEIKNKQPLQTFRPYNLAHRGSNGEIPEETTAAYMRAIAEGADFIETDILASKDGSLICFHDVTLDDTTDVAEHERFSKRKRTYEVQGYNVTGFFVVDFTLEELKSLRVKQRYKFRDQQYNGEFSIITFEEFIAIALDANRIVGIYPEIKNPVHINQHVKWPDGKKFEDKFIETLLKYGYKGAYLSNDWLKQPIFIQSFAPTSLIHISKLTDSPKIFLIDDVTVPTQDTNQSFWEITSDSYLDFIKDYVVGIGPWKDTIVPAHKNHLTTATDLVARAHAHNLQVHPYTFRNENIFLHFDFHQDPYAEYDYWINTIGVDGLFTDFTGSLHQFQEWSSPSGKDEKNASALLHKIAFLISSRKRV</sequence>
<dbReference type="PANTHER" id="PTHR43620">
    <property type="entry name" value="GLYCEROPHOSPHORYL DIESTER PHOSPHODIESTERASE"/>
    <property type="match status" value="1"/>
</dbReference>
<dbReference type="InterPro" id="IPR017946">
    <property type="entry name" value="PLC-like_Pdiesterase_TIM-brl"/>
</dbReference>
<gene>
    <name evidence="10" type="ORF">J5N97_028621</name>
</gene>
<comment type="catalytic activity">
    <reaction evidence="7">
        <text>a sn-glycero-3-phosphodiester + H2O = an alcohol + sn-glycerol 3-phosphate + H(+)</text>
        <dbReference type="Rhea" id="RHEA:12969"/>
        <dbReference type="ChEBI" id="CHEBI:15377"/>
        <dbReference type="ChEBI" id="CHEBI:15378"/>
        <dbReference type="ChEBI" id="CHEBI:30879"/>
        <dbReference type="ChEBI" id="CHEBI:57597"/>
        <dbReference type="ChEBI" id="CHEBI:83408"/>
        <dbReference type="EC" id="3.1.4.46"/>
    </reaction>
</comment>
<dbReference type="CDD" id="cd08602">
    <property type="entry name" value="GDPD_ScGlpQ1_like"/>
    <property type="match status" value="1"/>
</dbReference>
<dbReference type="GO" id="GO:0006629">
    <property type="term" value="P:lipid metabolic process"/>
    <property type="evidence" value="ECO:0007669"/>
    <property type="project" value="InterPro"/>
</dbReference>
<dbReference type="Proteomes" id="UP001085076">
    <property type="component" value="Miscellaneous, Linkage group lg09"/>
</dbReference>
<feature type="chain" id="PRO_5039439653" description="glycerophosphodiester phosphodiesterase" evidence="8">
    <location>
        <begin position="21"/>
        <end position="391"/>
    </location>
</feature>
<dbReference type="AlphaFoldDB" id="A0A9D5H4Z6"/>
<evidence type="ECO:0000256" key="5">
    <source>
        <dbReference type="ARBA" id="ARBA00022801"/>
    </source>
</evidence>
<accession>A0A9D5H4Z6</accession>
<reference evidence="10" key="1">
    <citation type="submission" date="2021-03" db="EMBL/GenBank/DDBJ databases">
        <authorList>
            <person name="Li Z."/>
            <person name="Yang C."/>
        </authorList>
    </citation>
    <scope>NUCLEOTIDE SEQUENCE</scope>
    <source>
        <strain evidence="10">Dzin_1.0</strain>
        <tissue evidence="10">Leaf</tissue>
    </source>
</reference>
<evidence type="ECO:0000256" key="8">
    <source>
        <dbReference type="SAM" id="SignalP"/>
    </source>
</evidence>
<evidence type="ECO:0000259" key="9">
    <source>
        <dbReference type="PROSITE" id="PS51704"/>
    </source>
</evidence>
<dbReference type="GO" id="GO:0006071">
    <property type="term" value="P:glycerol metabolic process"/>
    <property type="evidence" value="ECO:0007669"/>
    <property type="project" value="UniProtKB-KW"/>
</dbReference>
<dbReference type="GO" id="GO:0008889">
    <property type="term" value="F:glycerophosphodiester phosphodiesterase activity"/>
    <property type="evidence" value="ECO:0007669"/>
    <property type="project" value="UniProtKB-EC"/>
</dbReference>
<evidence type="ECO:0000256" key="2">
    <source>
        <dbReference type="ARBA" id="ARBA00012247"/>
    </source>
</evidence>
<keyword evidence="11" id="KW-1185">Reference proteome</keyword>
<feature type="domain" description="GP-PDE" evidence="9">
    <location>
        <begin position="43"/>
        <end position="361"/>
    </location>
</feature>
<dbReference type="OrthoDB" id="1058301at2759"/>
<dbReference type="InterPro" id="IPR030395">
    <property type="entry name" value="GP_PDE_dom"/>
</dbReference>
<evidence type="ECO:0000256" key="3">
    <source>
        <dbReference type="ARBA" id="ARBA00022729"/>
    </source>
</evidence>
<evidence type="ECO:0000256" key="4">
    <source>
        <dbReference type="ARBA" id="ARBA00022798"/>
    </source>
</evidence>
<evidence type="ECO:0000313" key="10">
    <source>
        <dbReference type="EMBL" id="KAJ0963499.1"/>
    </source>
</evidence>
<evidence type="ECO:0000313" key="11">
    <source>
        <dbReference type="Proteomes" id="UP001085076"/>
    </source>
</evidence>
<dbReference type="FunFam" id="3.20.20.190:FF:000023">
    <property type="entry name" value="Glycerophosphodiester phosphodiesterase GDPD5"/>
    <property type="match status" value="1"/>
</dbReference>
<feature type="signal peptide" evidence="8">
    <location>
        <begin position="1"/>
        <end position="20"/>
    </location>
</feature>
<dbReference type="PANTHER" id="PTHR43620:SF7">
    <property type="entry name" value="GLYCEROPHOSPHODIESTER PHOSPHODIESTERASE GDPD5-RELATED"/>
    <property type="match status" value="1"/>
</dbReference>
<proteinExistence type="inferred from homology"/>
<dbReference type="SUPFAM" id="SSF51695">
    <property type="entry name" value="PLC-like phosphodiesterases"/>
    <property type="match status" value="1"/>
</dbReference>
<keyword evidence="5" id="KW-0378">Hydrolase</keyword>
<dbReference type="EC" id="3.1.4.46" evidence="2"/>